<dbReference type="InterPro" id="IPR000566">
    <property type="entry name" value="Lipocln_cytosolic_FA-bd_dom"/>
</dbReference>
<keyword evidence="2" id="KW-0813">Transport</keyword>
<dbReference type="PRINTS" id="PR00178">
    <property type="entry name" value="FATTYACIDBP"/>
</dbReference>
<evidence type="ECO:0000256" key="2">
    <source>
        <dbReference type="RuleBase" id="RU003696"/>
    </source>
</evidence>
<dbReference type="SUPFAM" id="SSF50814">
    <property type="entry name" value="Lipocalins"/>
    <property type="match status" value="1"/>
</dbReference>
<evidence type="ECO:0000256" key="1">
    <source>
        <dbReference type="ARBA" id="ARBA00008390"/>
    </source>
</evidence>
<feature type="domain" description="Cytosolic fatty-acid binding proteins" evidence="3">
    <location>
        <begin position="6"/>
        <end position="23"/>
    </location>
</feature>
<dbReference type="PANTHER" id="PTHR11955">
    <property type="entry name" value="FATTY ACID BINDING PROTEIN"/>
    <property type="match status" value="1"/>
</dbReference>
<dbReference type="AlphaFoldDB" id="Q9PSA5"/>
<name>Q9PSA5_XENLA</name>
<dbReference type="GO" id="GO:0008289">
    <property type="term" value="F:lipid binding"/>
    <property type="evidence" value="ECO:0007669"/>
    <property type="project" value="InterPro"/>
</dbReference>
<evidence type="ECO:0000259" key="3">
    <source>
        <dbReference type="PROSITE" id="PS00214"/>
    </source>
</evidence>
<dbReference type="FunFam" id="2.40.128.20:FF:000001">
    <property type="entry name" value="Fatty acid-binding protein, adipocyte"/>
    <property type="match status" value="1"/>
</dbReference>
<dbReference type="InterPro" id="IPR000463">
    <property type="entry name" value="Fatty_acid-bd"/>
</dbReference>
<dbReference type="Pfam" id="PF00061">
    <property type="entry name" value="Lipocalin"/>
    <property type="match status" value="1"/>
</dbReference>
<comment type="similarity">
    <text evidence="1 2">Belongs to the calycin superfamily. Fatty-acid binding protein (FABP) family.</text>
</comment>
<sequence length="147" mass="16688">MPNFSGHWKMKQSENFEEMLKALGVNLMLRKIAVAAASKPAVEIKQEGETFYIKTSTTVRTTEINFKLGGGFDEQTVDGRNCRSLPEWENENKIHCTQTVLEGEGPKTSWTRELANDEALILTMTADDVVCTRIYVRELNFWITPSL</sequence>
<reference key="1">
    <citation type="journal article" date="1994" name="Development">
        <title>Overexpression of a cellular retinoic acid binding protein (xCRABP) causes anteroposterior defects in developing Xenopus embryos.</title>
        <authorList>
            <person name="Dekker E.J."/>
            <person name="Vaessen M.J."/>
            <person name="van den Berg C."/>
            <person name="Timmermans A."/>
            <person name="Godsave S."/>
            <person name="Holling T."/>
            <person name="Nieuwkoop P."/>
            <person name="Geurts van Kessel A."/>
            <person name="Durston A."/>
        </authorList>
    </citation>
    <scope>NUCLEOTIDE SEQUENCE</scope>
</reference>
<dbReference type="Gene3D" id="2.40.128.20">
    <property type="match status" value="1"/>
</dbReference>
<dbReference type="InterPro" id="IPR012674">
    <property type="entry name" value="Calycin"/>
</dbReference>
<dbReference type="InterPro" id="IPR031259">
    <property type="entry name" value="ILBP"/>
</dbReference>
<protein>
    <submittedName>
        <fullName>XCRABP=CELLULAR retinoic acid binding protein</fullName>
    </submittedName>
</protein>
<proteinExistence type="inferred from homology"/>
<dbReference type="PROSITE" id="PS00214">
    <property type="entry name" value="FABP"/>
    <property type="match status" value="1"/>
</dbReference>
<organism>
    <name type="scientific">Xenopus laevis</name>
    <name type="common">African clawed frog</name>
    <dbReference type="NCBI Taxonomy" id="8355"/>
    <lineage>
        <taxon>Eukaryota</taxon>
        <taxon>Metazoa</taxon>
        <taxon>Chordata</taxon>
        <taxon>Craniata</taxon>
        <taxon>Vertebrata</taxon>
        <taxon>Euteleostomi</taxon>
        <taxon>Amphibia</taxon>
        <taxon>Batrachia</taxon>
        <taxon>Anura</taxon>
        <taxon>Pipoidea</taxon>
        <taxon>Pipidae</taxon>
        <taxon>Xenopodinae</taxon>
        <taxon>Xenopus</taxon>
        <taxon>Xenopus</taxon>
    </lineage>
</organism>
<accession>Q9PSA5</accession>